<feature type="transmembrane region" description="Helical" evidence="4">
    <location>
        <begin position="20"/>
        <end position="42"/>
    </location>
</feature>
<evidence type="ECO:0000256" key="1">
    <source>
        <dbReference type="ARBA" id="ARBA00022692"/>
    </source>
</evidence>
<dbReference type="HOGENOM" id="CLU_001265_59_7_4"/>
<evidence type="ECO:0000313" key="6">
    <source>
        <dbReference type="EMBL" id="ADI28890.1"/>
    </source>
</evidence>
<evidence type="ECO:0000313" key="7">
    <source>
        <dbReference type="Proteomes" id="UP000000383"/>
    </source>
</evidence>
<evidence type="ECO:0000256" key="2">
    <source>
        <dbReference type="ARBA" id="ARBA00022989"/>
    </source>
</evidence>
<reference evidence="6 7" key="2">
    <citation type="journal article" date="2011" name="J. Bacteriol.">
        <title>Genomes of three methylotrophs from a single niche uncover genetic and metabolic divergence of Methylophilaceae.</title>
        <authorList>
            <person name="Lapidus A."/>
            <person name="Clum A."/>
            <person name="Labutti K."/>
            <person name="Kaluzhnaya M.G."/>
            <person name="Lim S."/>
            <person name="Beck D.A."/>
            <person name="Glavina Del Rio T."/>
            <person name="Nolan M."/>
            <person name="Mavromatis K."/>
            <person name="Huntemann M."/>
            <person name="Lucas S."/>
            <person name="Lidstrom M.E."/>
            <person name="Ivanova N."/>
            <person name="Chistoserdova L."/>
        </authorList>
    </citation>
    <scope>NUCLEOTIDE SEQUENCE [LARGE SCALE GENOMIC DNA]</scope>
    <source>
        <strain evidence="6 7">301</strain>
    </source>
</reference>
<feature type="transmembrane region" description="Helical" evidence="4">
    <location>
        <begin position="90"/>
        <end position="108"/>
    </location>
</feature>
<evidence type="ECO:0000256" key="4">
    <source>
        <dbReference type="SAM" id="Phobius"/>
    </source>
</evidence>
<dbReference type="AlphaFoldDB" id="D7DMH9"/>
<protein>
    <submittedName>
        <fullName evidence="6">Major facilitator superfamily MFS_1</fullName>
    </submittedName>
</protein>
<dbReference type="PANTHER" id="PTHR11360:SF317">
    <property type="entry name" value="MAJOR FACILITATOR SUPERFAMILY (MFS) PROFILE DOMAIN-CONTAINING PROTEIN-RELATED"/>
    <property type="match status" value="1"/>
</dbReference>
<dbReference type="STRING" id="666681.M301_0506"/>
<keyword evidence="2 4" id="KW-1133">Transmembrane helix</keyword>
<dbReference type="Gene3D" id="1.20.1250.20">
    <property type="entry name" value="MFS general substrate transporter like domains"/>
    <property type="match status" value="2"/>
</dbReference>
<feature type="transmembrane region" description="Helical" evidence="4">
    <location>
        <begin position="185"/>
        <end position="208"/>
    </location>
</feature>
<feature type="transmembrane region" description="Helical" evidence="4">
    <location>
        <begin position="425"/>
        <end position="448"/>
    </location>
</feature>
<feature type="transmembrane region" description="Helical" evidence="4">
    <location>
        <begin position="145"/>
        <end position="164"/>
    </location>
</feature>
<dbReference type="InterPro" id="IPR020846">
    <property type="entry name" value="MFS_dom"/>
</dbReference>
<feature type="domain" description="Major facilitator superfamily (MFS) profile" evidence="5">
    <location>
        <begin position="39"/>
        <end position="488"/>
    </location>
</feature>
<feature type="transmembrane region" description="Helical" evidence="4">
    <location>
        <begin position="364"/>
        <end position="383"/>
    </location>
</feature>
<feature type="transmembrane region" description="Helical" evidence="4">
    <location>
        <begin position="460"/>
        <end position="483"/>
    </location>
</feature>
<dbReference type="Proteomes" id="UP000000383">
    <property type="component" value="Chromosome"/>
</dbReference>
<organism evidence="6 7">
    <name type="scientific">Methylotenera versatilis (strain 301)</name>
    <dbReference type="NCBI Taxonomy" id="666681"/>
    <lineage>
        <taxon>Bacteria</taxon>
        <taxon>Pseudomonadati</taxon>
        <taxon>Pseudomonadota</taxon>
        <taxon>Betaproteobacteria</taxon>
        <taxon>Nitrosomonadales</taxon>
        <taxon>Methylophilaceae</taxon>
        <taxon>Methylotenera</taxon>
    </lineage>
</organism>
<evidence type="ECO:0000256" key="3">
    <source>
        <dbReference type="ARBA" id="ARBA00023136"/>
    </source>
</evidence>
<feature type="transmembrane region" description="Helical" evidence="4">
    <location>
        <begin position="120"/>
        <end position="139"/>
    </location>
</feature>
<feature type="transmembrane region" description="Helical" evidence="4">
    <location>
        <begin position="276"/>
        <end position="298"/>
    </location>
</feature>
<dbReference type="SUPFAM" id="SSF103473">
    <property type="entry name" value="MFS general substrate transporter"/>
    <property type="match status" value="1"/>
</dbReference>
<keyword evidence="3 4" id="KW-0472">Membrane</keyword>
<dbReference type="KEGG" id="meh:M301_0506"/>
<dbReference type="PROSITE" id="PS50850">
    <property type="entry name" value="MFS"/>
    <property type="match status" value="1"/>
</dbReference>
<dbReference type="RefSeq" id="WP_013147206.1">
    <property type="nucleotide sequence ID" value="NC_014207.1"/>
</dbReference>
<keyword evidence="1 4" id="KW-0812">Transmembrane</keyword>
<feature type="transmembrane region" description="Helical" evidence="4">
    <location>
        <begin position="528"/>
        <end position="546"/>
    </location>
</feature>
<proteinExistence type="predicted"/>
<dbReference type="InterPro" id="IPR036259">
    <property type="entry name" value="MFS_trans_sf"/>
</dbReference>
<feature type="transmembrane region" description="Helical" evidence="4">
    <location>
        <begin position="389"/>
        <end position="413"/>
    </location>
</feature>
<evidence type="ECO:0000259" key="5">
    <source>
        <dbReference type="PROSITE" id="PS50850"/>
    </source>
</evidence>
<dbReference type="InterPro" id="IPR050327">
    <property type="entry name" value="Proton-linked_MCT"/>
</dbReference>
<dbReference type="GO" id="GO:0022857">
    <property type="term" value="F:transmembrane transporter activity"/>
    <property type="evidence" value="ECO:0007669"/>
    <property type="project" value="InterPro"/>
</dbReference>
<dbReference type="EMBL" id="CP002056">
    <property type="protein sequence ID" value="ADI28890.1"/>
    <property type="molecule type" value="Genomic_DNA"/>
</dbReference>
<keyword evidence="7" id="KW-1185">Reference proteome</keyword>
<name>D7DMH9_METV0</name>
<dbReference type="InterPro" id="IPR011701">
    <property type="entry name" value="MFS"/>
</dbReference>
<accession>D7DMH9</accession>
<feature type="transmembrane region" description="Helical" evidence="4">
    <location>
        <begin position="214"/>
        <end position="235"/>
    </location>
</feature>
<sequence>MANFLSKEHITANANFNRWLVPPAALAVHLSIGMAYGFSVFWKPLGNALVGADGKPLAACAAGATNLSEKLSGTARALFATDCNWTQFDLGWMFTLFFVLLGCSAALWGGWLEREGPRKAGLVSMVLWCGGLLISAYGVYAHQLWLMWLGSGVIGGIGLGLGYISPVSTLIKWFPDRRGMATGMAIMGFGGGAMIGSPLATKLMGHFATPTNPGVWQTFVALAAIYFVFMLWGSLSYRVPPTGWKPANWTPPAAQNNAMISSKHVHLKNAHKTPQFWLLWLVLCMNVSAGIGIIGAAAPMLQETFGGALIGQPDIGFADIKKDEALTAAAAAVGAGFVGLISLFNIFGRFAWATSSDKLGRKRTYYIFFVLGTLMYCTATYVAGFKSLALFVGAFCVIASMYGGGFATIPAYLADMFGTQFVGAIHGRLLTAWSTAGILGPVVVNYMHDTRLEAKVPFDQVYAPIFLVLAGLLVVGFIANFLVKPVNEKYYMTDAELEAVRKLAHEKSEATNANGAVNSVSQSASHPILVVLAWALVLIPISYGIWSTIQKAWGLFH</sequence>
<dbReference type="eggNOG" id="COG2814">
    <property type="taxonomic scope" value="Bacteria"/>
</dbReference>
<feature type="transmembrane region" description="Helical" evidence="4">
    <location>
        <begin position="328"/>
        <end position="352"/>
    </location>
</feature>
<gene>
    <name evidence="6" type="ordered locus">M301_0506</name>
</gene>
<dbReference type="Pfam" id="PF07690">
    <property type="entry name" value="MFS_1"/>
    <property type="match status" value="1"/>
</dbReference>
<dbReference type="OrthoDB" id="9793415at2"/>
<dbReference type="CDD" id="cd17353">
    <property type="entry name" value="MFS_OFA_like"/>
    <property type="match status" value="1"/>
</dbReference>
<reference evidence="7" key="1">
    <citation type="submission" date="2010-05" db="EMBL/GenBank/DDBJ databases">
        <title>Complete sequence of Methylotenera sp. 301.</title>
        <authorList>
            <person name="Lucas S."/>
            <person name="Copeland A."/>
            <person name="Lapidus A."/>
            <person name="Cheng J.-F."/>
            <person name="Bruce D."/>
            <person name="Goodwin L."/>
            <person name="Pitluck S."/>
            <person name="Clum A."/>
            <person name="Land M."/>
            <person name="Hauser L."/>
            <person name="Kyrpides N."/>
            <person name="Ivanova N."/>
            <person name="Chistoservova L."/>
            <person name="Kalyuzhnaya M."/>
            <person name="Woyke T."/>
        </authorList>
    </citation>
    <scope>NUCLEOTIDE SEQUENCE [LARGE SCALE GENOMIC DNA]</scope>
    <source>
        <strain evidence="7">301</strain>
    </source>
</reference>
<dbReference type="PANTHER" id="PTHR11360">
    <property type="entry name" value="MONOCARBOXYLATE TRANSPORTER"/>
    <property type="match status" value="1"/>
</dbReference>